<comment type="caution">
    <text evidence="2">The sequence shown here is derived from an EMBL/GenBank/DDBJ whole genome shotgun (WGS) entry which is preliminary data.</text>
</comment>
<accession>A0A139HEU3</accession>
<organism evidence="2 3">
    <name type="scientific">Pseudocercospora eumusae</name>
    <dbReference type="NCBI Taxonomy" id="321146"/>
    <lineage>
        <taxon>Eukaryota</taxon>
        <taxon>Fungi</taxon>
        <taxon>Dikarya</taxon>
        <taxon>Ascomycota</taxon>
        <taxon>Pezizomycotina</taxon>
        <taxon>Dothideomycetes</taxon>
        <taxon>Dothideomycetidae</taxon>
        <taxon>Mycosphaerellales</taxon>
        <taxon>Mycosphaerellaceae</taxon>
        <taxon>Pseudocercospora</taxon>
    </lineage>
</organism>
<evidence type="ECO:0000313" key="3">
    <source>
        <dbReference type="Proteomes" id="UP000070133"/>
    </source>
</evidence>
<evidence type="ECO:0000256" key="1">
    <source>
        <dbReference type="SAM" id="MobiDB-lite"/>
    </source>
</evidence>
<sequence length="210" mass="24224">CHPPSTHQNFTQPCKDPLRLQGCLPVWGSAPPLYHHRLRTTPVSSIDVNTYPTLHKTLQESFLLLELSRQTTTSSRVEPCEILGEERSKMPTPLDRALNSKNLFLGFTALVTAATAWSIWGQDMFPKEPDPTGEPETWTDTEMRSHERRASRESQGKYEGTESLESSAFLIELRRMRVITSHERKNIPLDQIMDEIPYYEHRMQLNDFDQ</sequence>
<dbReference type="EMBL" id="LFZN01000064">
    <property type="protein sequence ID" value="KXT00970.1"/>
    <property type="molecule type" value="Genomic_DNA"/>
</dbReference>
<feature type="non-terminal residue" evidence="2">
    <location>
        <position position="210"/>
    </location>
</feature>
<dbReference type="Proteomes" id="UP000070133">
    <property type="component" value="Unassembled WGS sequence"/>
</dbReference>
<name>A0A139HEU3_9PEZI</name>
<evidence type="ECO:0000313" key="2">
    <source>
        <dbReference type="EMBL" id="KXT00970.1"/>
    </source>
</evidence>
<feature type="region of interest" description="Disordered" evidence="1">
    <location>
        <begin position="124"/>
        <end position="161"/>
    </location>
</feature>
<feature type="non-terminal residue" evidence="2">
    <location>
        <position position="1"/>
    </location>
</feature>
<protein>
    <submittedName>
        <fullName evidence="2">Uncharacterized protein</fullName>
    </submittedName>
</protein>
<keyword evidence="3" id="KW-1185">Reference proteome</keyword>
<gene>
    <name evidence="2" type="ORF">AC578_8205</name>
</gene>
<dbReference type="OrthoDB" id="5341873at2759"/>
<feature type="compositionally biased region" description="Basic and acidic residues" evidence="1">
    <location>
        <begin position="141"/>
        <end position="160"/>
    </location>
</feature>
<reference evidence="2 3" key="1">
    <citation type="submission" date="2015-07" db="EMBL/GenBank/DDBJ databases">
        <title>Comparative genomics of the Sigatoka disease complex on banana suggests a link between parallel evolutionary changes in Pseudocercospora fijiensis and Pseudocercospora eumusae and increased virulence on the banana host.</title>
        <authorList>
            <person name="Chang T.-C."/>
            <person name="Salvucci A."/>
            <person name="Crous P.W."/>
            <person name="Stergiopoulos I."/>
        </authorList>
    </citation>
    <scope>NUCLEOTIDE SEQUENCE [LARGE SCALE GENOMIC DNA]</scope>
    <source>
        <strain evidence="2 3">CBS 114824</strain>
    </source>
</reference>
<proteinExistence type="predicted"/>
<dbReference type="AlphaFoldDB" id="A0A139HEU3"/>